<evidence type="ECO:0000313" key="1">
    <source>
        <dbReference type="EMBL" id="KAJ8634822.1"/>
    </source>
</evidence>
<proteinExistence type="predicted"/>
<reference evidence="1 2" key="1">
    <citation type="journal article" date="2022" name="Hortic Res">
        <title>A haplotype resolved chromosomal level avocado genome allows analysis of novel avocado genes.</title>
        <authorList>
            <person name="Nath O."/>
            <person name="Fletcher S.J."/>
            <person name="Hayward A."/>
            <person name="Shaw L.M."/>
            <person name="Masouleh A.K."/>
            <person name="Furtado A."/>
            <person name="Henry R.J."/>
            <person name="Mitter N."/>
        </authorList>
    </citation>
    <scope>NUCLEOTIDE SEQUENCE [LARGE SCALE GENOMIC DNA]</scope>
    <source>
        <strain evidence="2">cv. Hass</strain>
    </source>
</reference>
<dbReference type="Proteomes" id="UP001234297">
    <property type="component" value="Chromosome 3"/>
</dbReference>
<protein>
    <submittedName>
        <fullName evidence="1">Uncharacterized protein</fullName>
    </submittedName>
</protein>
<sequence length="110" mass="13056">MFKKWRVKKRMRWKTGITSRRKGDEESDNEDKDKSEGEGEGSEEEVRDSMEEKKEHEEDGKNEEECEQEEEGHFLQVESCRSLKPKYQDRPSKVTMLESSGDIDVWIKQV</sequence>
<keyword evidence="2" id="KW-1185">Reference proteome</keyword>
<comment type="caution">
    <text evidence="1">The sequence shown here is derived from an EMBL/GenBank/DDBJ whole genome shotgun (WGS) entry which is preliminary data.</text>
</comment>
<evidence type="ECO:0000313" key="2">
    <source>
        <dbReference type="Proteomes" id="UP001234297"/>
    </source>
</evidence>
<accession>A0ACC2LN48</accession>
<gene>
    <name evidence="1" type="ORF">MRB53_009089</name>
</gene>
<name>A0ACC2LN48_PERAE</name>
<dbReference type="EMBL" id="CM056811">
    <property type="protein sequence ID" value="KAJ8634822.1"/>
    <property type="molecule type" value="Genomic_DNA"/>
</dbReference>
<organism evidence="1 2">
    <name type="scientific">Persea americana</name>
    <name type="common">Avocado</name>
    <dbReference type="NCBI Taxonomy" id="3435"/>
    <lineage>
        <taxon>Eukaryota</taxon>
        <taxon>Viridiplantae</taxon>
        <taxon>Streptophyta</taxon>
        <taxon>Embryophyta</taxon>
        <taxon>Tracheophyta</taxon>
        <taxon>Spermatophyta</taxon>
        <taxon>Magnoliopsida</taxon>
        <taxon>Magnoliidae</taxon>
        <taxon>Laurales</taxon>
        <taxon>Lauraceae</taxon>
        <taxon>Persea</taxon>
    </lineage>
</organism>